<sequence length="123" mass="13638">MDTVERLLHFAETAAWDALDEAGYPPRGSAQPGTVRGIGIELAICEPHWLFAGWVTERATGTRRAFTYRSVQLRDHDELDGPRYKRLADFTEGLVPGDLSRELADSGVMVFGRAELTVYEVAA</sequence>
<protein>
    <submittedName>
        <fullName evidence="1">Uncharacterized protein</fullName>
    </submittedName>
</protein>
<evidence type="ECO:0000313" key="2">
    <source>
        <dbReference type="Proteomes" id="UP001236585"/>
    </source>
</evidence>
<dbReference type="RefSeq" id="WP_285187582.1">
    <property type="nucleotide sequence ID" value="NZ_CP126981.1"/>
</dbReference>
<dbReference type="EMBL" id="CP126981">
    <property type="protein sequence ID" value="WIM87715.1"/>
    <property type="molecule type" value="Genomic_DNA"/>
</dbReference>
<proteinExistence type="predicted"/>
<reference evidence="1 2" key="1">
    <citation type="journal article" date="2023" name="Microbiol. Resour. Announc.">
        <title>Complete Genome Sequence of Mycobacterium wuenschmanii, a novel Nontuberculous Mycobacterium Isolated from a captive population of Amazon Milk Frogs.</title>
        <authorList>
            <person name="Hicks J."/>
            <person name="Zeineldin M."/>
            <person name="Ward H."/>
            <person name="Wuenschmann A."/>
            <person name="Camp P."/>
            <person name="Farrell D."/>
            <person name="Lehman K."/>
            <person name="Thacker T."/>
            <person name="Cuthbert E."/>
        </authorList>
    </citation>
    <scope>NUCLEOTIDE SEQUENCE [LARGE SCALE GENOMIC DNA]</scope>
    <source>
        <strain evidence="1 2">Wuenschmanii</strain>
    </source>
</reference>
<organism evidence="1 2">
    <name type="scientific">Candidatus Mycobacterium wuenschmannii</name>
    <dbReference type="NCBI Taxonomy" id="3027808"/>
    <lineage>
        <taxon>Bacteria</taxon>
        <taxon>Bacillati</taxon>
        <taxon>Actinomycetota</taxon>
        <taxon>Actinomycetes</taxon>
        <taxon>Mycobacteriales</taxon>
        <taxon>Mycobacteriaceae</taxon>
        <taxon>Mycobacterium</taxon>
    </lineage>
</organism>
<name>A0ABY8VXH8_9MYCO</name>
<accession>A0ABY8VXH8</accession>
<dbReference type="Proteomes" id="UP001236585">
    <property type="component" value="Chromosome"/>
</dbReference>
<evidence type="ECO:0000313" key="1">
    <source>
        <dbReference type="EMBL" id="WIM87715.1"/>
    </source>
</evidence>
<keyword evidence="2" id="KW-1185">Reference proteome</keyword>
<gene>
    <name evidence="1" type="ORF">PT015_23270</name>
</gene>